<name>A0ABU4F080_WILMA</name>
<dbReference type="Proteomes" id="UP001185792">
    <property type="component" value="Unassembled WGS sequence"/>
</dbReference>
<feature type="compositionally biased region" description="Low complexity" evidence="1">
    <location>
        <begin position="254"/>
        <end position="270"/>
    </location>
</feature>
<organism evidence="2 3">
    <name type="scientific">Williamsia marianensis</name>
    <dbReference type="NCBI Taxonomy" id="85044"/>
    <lineage>
        <taxon>Bacteria</taxon>
        <taxon>Bacillati</taxon>
        <taxon>Actinomycetota</taxon>
        <taxon>Actinomycetes</taxon>
        <taxon>Mycobacteriales</taxon>
        <taxon>Nocardiaceae</taxon>
        <taxon>Williamsia</taxon>
    </lineage>
</organism>
<evidence type="ECO:0000313" key="3">
    <source>
        <dbReference type="Proteomes" id="UP001185792"/>
    </source>
</evidence>
<evidence type="ECO:0000256" key="1">
    <source>
        <dbReference type="SAM" id="MobiDB-lite"/>
    </source>
</evidence>
<dbReference type="RefSeq" id="WP_033336171.1">
    <property type="nucleotide sequence ID" value="NZ_JAWLUM010000006.1"/>
</dbReference>
<feature type="region of interest" description="Disordered" evidence="1">
    <location>
        <begin position="202"/>
        <end position="236"/>
    </location>
</feature>
<sequence>MEEHEQEERELTGGMERALASAVGAAASLLEAYFRRRAREAGRSPAQQSADTETADEHKDLDEEIRRELAVRDGGDGQMWRTASYDELNDHLLREHGIDPRRIGEPAADKEWVTRAPGAEILDVYDAAERWADRSPVAAAVRDNIDAELSKYCLDVDEVRAAPRESGAQMIETHRAAHWAEHGNSTEAHRDGRQVQQLLAQADTADRTAERVASDRSSSDRPGSDRPGAMAHPAGTVVVEGTLIDTTLSRSEQAADSTGTTDAGKAAAVAARDHPTHPRKATTASTSKAAKARPARTTPARDRSHGR</sequence>
<dbReference type="EMBL" id="JAWLUM010000006">
    <property type="protein sequence ID" value="MDV7136903.1"/>
    <property type="molecule type" value="Genomic_DNA"/>
</dbReference>
<reference evidence="2 3" key="1">
    <citation type="submission" date="2023-10" db="EMBL/GenBank/DDBJ databases">
        <title>Development of a sustainable strategy for remediation of hydrocarbon-contaminated territories based on the waste exchange concept.</title>
        <authorList>
            <person name="Krivoruchko A."/>
        </authorList>
    </citation>
    <scope>NUCLEOTIDE SEQUENCE [LARGE SCALE GENOMIC DNA]</scope>
    <source>
        <strain evidence="2 3">IEGM 1236</strain>
    </source>
</reference>
<evidence type="ECO:0000313" key="2">
    <source>
        <dbReference type="EMBL" id="MDV7136903.1"/>
    </source>
</evidence>
<feature type="compositionally biased region" description="Basic and acidic residues" evidence="1">
    <location>
        <begin position="55"/>
        <end position="70"/>
    </location>
</feature>
<feature type="region of interest" description="Disordered" evidence="1">
    <location>
        <begin position="250"/>
        <end position="307"/>
    </location>
</feature>
<feature type="region of interest" description="Disordered" evidence="1">
    <location>
        <begin position="38"/>
        <end position="70"/>
    </location>
</feature>
<evidence type="ECO:0008006" key="4">
    <source>
        <dbReference type="Google" id="ProtNLM"/>
    </source>
</evidence>
<comment type="caution">
    <text evidence="2">The sequence shown here is derived from an EMBL/GenBank/DDBJ whole genome shotgun (WGS) entry which is preliminary data.</text>
</comment>
<keyword evidence="3" id="KW-1185">Reference proteome</keyword>
<proteinExistence type="predicted"/>
<accession>A0ABU4F080</accession>
<protein>
    <recommendedName>
        <fullName evidence="4">DUF222 domain-containing protein</fullName>
    </recommendedName>
</protein>
<gene>
    <name evidence="2" type="ORF">R4198_24700</name>
</gene>
<feature type="compositionally biased region" description="Basic and acidic residues" evidence="1">
    <location>
        <begin position="204"/>
        <end position="224"/>
    </location>
</feature>